<evidence type="ECO:0000313" key="3">
    <source>
        <dbReference type="Proteomes" id="UP001232992"/>
    </source>
</evidence>
<evidence type="ECO:0000256" key="1">
    <source>
        <dbReference type="SAM" id="Phobius"/>
    </source>
</evidence>
<keyword evidence="3" id="KW-1185">Reference proteome</keyword>
<dbReference type="EMBL" id="JAQOSQ010000021">
    <property type="protein sequence ID" value="MDJ1184842.1"/>
    <property type="molecule type" value="Genomic_DNA"/>
</dbReference>
<feature type="transmembrane region" description="Helical" evidence="1">
    <location>
        <begin position="407"/>
        <end position="426"/>
    </location>
</feature>
<comment type="caution">
    <text evidence="2">The sequence shown here is derived from an EMBL/GenBank/DDBJ whole genome shotgun (WGS) entry which is preliminary data.</text>
</comment>
<keyword evidence="1" id="KW-1133">Transmembrane helix</keyword>
<dbReference type="RefSeq" id="WP_283759499.1">
    <property type="nucleotide sequence ID" value="NZ_JAQOSQ010000021.1"/>
</dbReference>
<organism evidence="2 3">
    <name type="scientific">Roseofilum casamattae BLCC-M143</name>
    <dbReference type="NCBI Taxonomy" id="3022442"/>
    <lineage>
        <taxon>Bacteria</taxon>
        <taxon>Bacillati</taxon>
        <taxon>Cyanobacteriota</taxon>
        <taxon>Cyanophyceae</taxon>
        <taxon>Desertifilales</taxon>
        <taxon>Desertifilaceae</taxon>
        <taxon>Roseofilum</taxon>
        <taxon>Roseofilum casamattae</taxon>
    </lineage>
</organism>
<evidence type="ECO:0000313" key="2">
    <source>
        <dbReference type="EMBL" id="MDJ1184842.1"/>
    </source>
</evidence>
<feature type="transmembrane region" description="Helical" evidence="1">
    <location>
        <begin position="367"/>
        <end position="386"/>
    </location>
</feature>
<keyword evidence="1" id="KW-0472">Membrane</keyword>
<keyword evidence="1" id="KW-0812">Transmembrane</keyword>
<protein>
    <submittedName>
        <fullName evidence="2">Uncharacterized protein</fullName>
    </submittedName>
</protein>
<proteinExistence type="predicted"/>
<accession>A0ABT7C071</accession>
<dbReference type="Proteomes" id="UP001232992">
    <property type="component" value="Unassembled WGS sequence"/>
</dbReference>
<name>A0ABT7C071_9CYAN</name>
<reference evidence="2 3" key="1">
    <citation type="submission" date="2023-01" db="EMBL/GenBank/DDBJ databases">
        <title>Novel diversity within Roseofilum (Cyanobacteria; Desertifilaceae) from marine benthic mats with descriptions of four novel species.</title>
        <authorList>
            <person name="Wang Y."/>
            <person name="Berthold D.E."/>
            <person name="Hu J."/>
            <person name="Lefler F.W."/>
            <person name="Laughinghouse H.D. IV."/>
        </authorList>
    </citation>
    <scope>NUCLEOTIDE SEQUENCE [LARGE SCALE GENOMIC DNA]</scope>
    <source>
        <strain evidence="2 3">BLCC-M143</strain>
    </source>
</reference>
<sequence length="621" mass="67924">MRHLRWFILGIVSFLGLILVQGSWINRLLAVVLCGVLGADSGLCIATVAKVSGISVAATSEMVSQPVDLSTVDFNLPEDLSNQIAQATPPSIYKRWTLRFPEYRVPSSGARCSIQRTNEVTLIESGNQFHAVLPETSNQDPTAVVSGRIRSRGERVELTIYPLTDEGFEQEFAGTVRRNNSEEYSGTVTPKGRCTGSPEGDFTLTLDGIIPQDEIAKQELNFAFSKVNVISSQLVELYLESTAGEGCQFITTIRKDGDRVYQESMRFVSASREACGLSSFEVQYDSEGNGMTMNGTSVNTGNPEQLTISNRGGYALGNYIGDFQSNVIRIPSPSAISLPNRSRQRPNSYNQFALARVCELGKGLCNLLGALSQAISSWTLGVLVLASRYPFIAGVIATQGFVASSRAMLAVFSVGFVANMTCWLMFAKPGTLPPIPFANKVFKFADSKPLPRAFGDKNIAQFEYEFLQDSGPVELVRTQLREALGLDICDEPLNNEFFEATLSRSEIPYQSSAILTVRYVAPKNDAWKVTITGTGLRGIGQYTVDIPPSRRRSGTYRFEITNSGYLFGNGDCESNRGIFLNVAITSTNRSLLFFEQIRPVDLIGNLNSGVRPCSATIDLVN</sequence>
<gene>
    <name evidence="2" type="ORF">PMH09_16765</name>
</gene>